<keyword evidence="2" id="KW-1185">Reference proteome</keyword>
<dbReference type="AlphaFoldDB" id="A0A812ST03"/>
<gene>
    <name evidence="1" type="ORF">SNAT2548_LOCUS27825</name>
</gene>
<dbReference type="Proteomes" id="UP000604046">
    <property type="component" value="Unassembled WGS sequence"/>
</dbReference>
<protein>
    <submittedName>
        <fullName evidence="1">Uncharacterized protein</fullName>
    </submittedName>
</protein>
<accession>A0A812ST03</accession>
<comment type="caution">
    <text evidence="1">The sequence shown here is derived from an EMBL/GenBank/DDBJ whole genome shotgun (WGS) entry which is preliminary data.</text>
</comment>
<sequence>MFGYGTAIKEQMGGNRDLPIQSVETVNVNHALERKAPMVLLRWHQCGSKPSPPVWSTIVTQASREHARFCEEKVSLVDSHSADLAKVQETWGSAFARELHSSRSLQEKEAARLQTLVKCVSERQQESERQTALMQAELAVLQQNLAAKCSDAQAIFKHVGSGGIRGMAMPRGQMATVSSERSELHKHLRQTRRLRQRAAKRYRDGQNAHGYIQDLSMGRGTDLSFIQVKSLVELIPTAARLEEMPIDGDDGLVDAGYERCECSFAELRCVEMMFESRLMAIRDDTSKLKDIVERATADDTAFNLFALVPQHVDGLGQILDSWTAGLLAAADDLERGLLLWRSPDRELCRFYIGSSDDELGDARGTQNEQSQIDELDYGDLVCLETDIETFSGCSFRRGSVGTVHAVHHCDELGWVEVLFVGALRCHGVSESSLRLLERASPLAGLQIVPD</sequence>
<evidence type="ECO:0000313" key="2">
    <source>
        <dbReference type="Proteomes" id="UP000604046"/>
    </source>
</evidence>
<organism evidence="1 2">
    <name type="scientific">Symbiodinium natans</name>
    <dbReference type="NCBI Taxonomy" id="878477"/>
    <lineage>
        <taxon>Eukaryota</taxon>
        <taxon>Sar</taxon>
        <taxon>Alveolata</taxon>
        <taxon>Dinophyceae</taxon>
        <taxon>Suessiales</taxon>
        <taxon>Symbiodiniaceae</taxon>
        <taxon>Symbiodinium</taxon>
    </lineage>
</organism>
<dbReference type="EMBL" id="CAJNDS010002491">
    <property type="protein sequence ID" value="CAE7496743.1"/>
    <property type="molecule type" value="Genomic_DNA"/>
</dbReference>
<proteinExistence type="predicted"/>
<name>A0A812ST03_9DINO</name>
<evidence type="ECO:0000313" key="1">
    <source>
        <dbReference type="EMBL" id="CAE7496743.1"/>
    </source>
</evidence>
<reference evidence="1" key="1">
    <citation type="submission" date="2021-02" db="EMBL/GenBank/DDBJ databases">
        <authorList>
            <person name="Dougan E. K."/>
            <person name="Rhodes N."/>
            <person name="Thang M."/>
            <person name="Chan C."/>
        </authorList>
    </citation>
    <scope>NUCLEOTIDE SEQUENCE</scope>
</reference>